<reference evidence="1" key="1">
    <citation type="submission" date="2024-05" db="EMBL/GenBank/DDBJ databases">
        <title>30 novel species of actinomycetes from the DSMZ collection.</title>
        <authorList>
            <person name="Nouioui I."/>
        </authorList>
    </citation>
    <scope>NUCLEOTIDE SEQUENCE</scope>
    <source>
        <strain evidence="1">DSM 41972</strain>
    </source>
</reference>
<sequence>MTIKDVTRHDVAEERMEDTLRRGISQAVGHWSGMRHGSRPLRQGLREMRGDLLDLAAALTLTDPALEKPRLREVLLTAAECALGELALGCFPNGDWDVPLPLVDETLTSEETHYEETWEPASPAITAQTWVKAFALCVISGLLWERSRVVGPLLREDYAPAIRDGVPYSHRESVSTRADLAEMDTLCAYLTIARGRYPGALPGPVPLAKPDTEARLRAAERLDAIGAVDADQRLLRVLLDDDRSAFEQALAVRLLEHRAGAGIDPMPRTLLPVRTAAVAALASLAHGWQLGIRSAYLPDSLLRTPQR</sequence>
<evidence type="ECO:0000313" key="2">
    <source>
        <dbReference type="Proteomes" id="UP001181313"/>
    </source>
</evidence>
<dbReference type="Proteomes" id="UP001181313">
    <property type="component" value="Unassembled WGS sequence"/>
</dbReference>
<comment type="caution">
    <text evidence="1">The sequence shown here is derived from an EMBL/GenBank/DDBJ whole genome shotgun (WGS) entry which is preliminary data.</text>
</comment>
<dbReference type="InterPro" id="IPR029074">
    <property type="entry name" value="Imm49"/>
</dbReference>
<accession>A0ABU3HW75</accession>
<gene>
    <name evidence="1" type="ORF">ROS62_06410</name>
</gene>
<dbReference type="EMBL" id="JAVSGH010000005">
    <property type="protein sequence ID" value="MDT3724540.1"/>
    <property type="molecule type" value="Genomic_DNA"/>
</dbReference>
<keyword evidence="2" id="KW-1185">Reference proteome</keyword>
<proteinExistence type="predicted"/>
<dbReference type="Pfam" id="PF15575">
    <property type="entry name" value="Imm49"/>
    <property type="match status" value="1"/>
</dbReference>
<organism evidence="1 2">
    <name type="scientific">Streptomyces althioticus subsp. attaecolombicae</name>
    <dbReference type="NCBI Taxonomy" id="3075534"/>
    <lineage>
        <taxon>Bacteria</taxon>
        <taxon>Bacillati</taxon>
        <taxon>Actinomycetota</taxon>
        <taxon>Actinomycetes</taxon>
        <taxon>Kitasatosporales</taxon>
        <taxon>Streptomycetaceae</taxon>
        <taxon>Streptomyces</taxon>
        <taxon>Streptomyces althioticus group</taxon>
    </lineage>
</organism>
<protein>
    <submittedName>
        <fullName evidence="1">Imm49 family immunity protein</fullName>
    </submittedName>
</protein>
<dbReference type="RefSeq" id="WP_337674329.1">
    <property type="nucleotide sequence ID" value="NZ_JAVSGH010000005.1"/>
</dbReference>
<evidence type="ECO:0000313" key="1">
    <source>
        <dbReference type="EMBL" id="MDT3724540.1"/>
    </source>
</evidence>
<name>A0ABU3HW75_9ACTN</name>